<dbReference type="AlphaFoldDB" id="A0A6N6WN13"/>
<protein>
    <submittedName>
        <fullName evidence="3">Helix-turn-helix domain-containing protein</fullName>
    </submittedName>
</protein>
<dbReference type="CDD" id="cd00093">
    <property type="entry name" value="HTH_XRE"/>
    <property type="match status" value="1"/>
</dbReference>
<evidence type="ECO:0000259" key="2">
    <source>
        <dbReference type="PROSITE" id="PS50943"/>
    </source>
</evidence>
<dbReference type="RefSeq" id="WP_154558028.1">
    <property type="nucleotide sequence ID" value="NZ_VOSW01000001.1"/>
</dbReference>
<comment type="caution">
    <text evidence="3">The sequence shown here is derived from an EMBL/GenBank/DDBJ whole genome shotgun (WGS) entry which is preliminary data.</text>
</comment>
<proteinExistence type="predicted"/>
<dbReference type="Proteomes" id="UP000463700">
    <property type="component" value="Unassembled WGS sequence"/>
</dbReference>
<sequence>MDYAIKTLSQLRPILLGFRKSAGLTQTAVAELLGITQQSYAQLEAKPASASVERLFKVLRLLNVELRMRQRSSAPGSEPKQADPPKSQGQVPAAEKTKPSPVAKRPSRTQNASSSKQPLRAIATKKKRENW</sequence>
<dbReference type="OrthoDB" id="5957901at2"/>
<evidence type="ECO:0000256" key="1">
    <source>
        <dbReference type="SAM" id="MobiDB-lite"/>
    </source>
</evidence>
<evidence type="ECO:0000313" key="3">
    <source>
        <dbReference type="EMBL" id="KAE8762057.1"/>
    </source>
</evidence>
<name>A0A6N6WN13_9BURK</name>
<accession>A0A6N6WN13</accession>
<dbReference type="Pfam" id="PF01381">
    <property type="entry name" value="HTH_3"/>
    <property type="match status" value="1"/>
</dbReference>
<gene>
    <name evidence="3" type="ORF">FSO04_01245</name>
</gene>
<feature type="domain" description="HTH cro/C1-type" evidence="2">
    <location>
        <begin position="15"/>
        <end position="69"/>
    </location>
</feature>
<dbReference type="SMART" id="SM00530">
    <property type="entry name" value="HTH_XRE"/>
    <property type="match status" value="1"/>
</dbReference>
<reference evidence="3 4" key="1">
    <citation type="journal article" date="2020" name="Int. J. Syst. Evol. Microbiol.">
        <title>Paraburkholderia madseniana sp. nov., a phenolic acid-degrading bacterium isolated from acidic forest soil.</title>
        <authorList>
            <person name="Wilhelm R.C."/>
            <person name="Murphy S.J.L."/>
            <person name="Feriancek N.M."/>
            <person name="Karasz D.C."/>
            <person name="DeRito C.M."/>
            <person name="Newman J.D."/>
            <person name="Buckley D.H."/>
        </authorList>
    </citation>
    <scope>NUCLEOTIDE SEQUENCE [LARGE SCALE GENOMIC DNA]</scope>
    <source>
        <strain evidence="3 4">RP11</strain>
    </source>
</reference>
<dbReference type="GO" id="GO:0003677">
    <property type="term" value="F:DNA binding"/>
    <property type="evidence" value="ECO:0007669"/>
    <property type="project" value="InterPro"/>
</dbReference>
<dbReference type="Gene3D" id="1.10.260.40">
    <property type="entry name" value="lambda repressor-like DNA-binding domains"/>
    <property type="match status" value="1"/>
</dbReference>
<dbReference type="EMBL" id="VOSW01000001">
    <property type="protein sequence ID" value="KAE8762057.1"/>
    <property type="molecule type" value="Genomic_DNA"/>
</dbReference>
<dbReference type="InterPro" id="IPR001387">
    <property type="entry name" value="Cro/C1-type_HTH"/>
</dbReference>
<feature type="compositionally biased region" description="Polar residues" evidence="1">
    <location>
        <begin position="108"/>
        <end position="117"/>
    </location>
</feature>
<organism evidence="3 4">
    <name type="scientific">Paraburkholderia madseniana</name>
    <dbReference type="NCBI Taxonomy" id="2599607"/>
    <lineage>
        <taxon>Bacteria</taxon>
        <taxon>Pseudomonadati</taxon>
        <taxon>Pseudomonadota</taxon>
        <taxon>Betaproteobacteria</taxon>
        <taxon>Burkholderiales</taxon>
        <taxon>Burkholderiaceae</taxon>
        <taxon>Paraburkholderia</taxon>
    </lineage>
</organism>
<dbReference type="SUPFAM" id="SSF47413">
    <property type="entry name" value="lambda repressor-like DNA-binding domains"/>
    <property type="match status" value="1"/>
</dbReference>
<dbReference type="PROSITE" id="PS50943">
    <property type="entry name" value="HTH_CROC1"/>
    <property type="match status" value="1"/>
</dbReference>
<dbReference type="InterPro" id="IPR010982">
    <property type="entry name" value="Lambda_DNA-bd_dom_sf"/>
</dbReference>
<feature type="region of interest" description="Disordered" evidence="1">
    <location>
        <begin position="68"/>
        <end position="131"/>
    </location>
</feature>
<evidence type="ECO:0000313" key="4">
    <source>
        <dbReference type="Proteomes" id="UP000463700"/>
    </source>
</evidence>